<dbReference type="Proteomes" id="UP001157126">
    <property type="component" value="Unassembled WGS sequence"/>
</dbReference>
<dbReference type="InterPro" id="IPR017871">
    <property type="entry name" value="ABC_transporter-like_CS"/>
</dbReference>
<name>A0ABQ6IJN2_9MICO</name>
<evidence type="ECO:0000256" key="1">
    <source>
        <dbReference type="ARBA" id="ARBA00022448"/>
    </source>
</evidence>
<reference evidence="7" key="1">
    <citation type="journal article" date="2019" name="Int. J. Syst. Evol. Microbiol.">
        <title>The Global Catalogue of Microorganisms (GCM) 10K type strain sequencing project: providing services to taxonomists for standard genome sequencing and annotation.</title>
        <authorList>
            <consortium name="The Broad Institute Genomics Platform"/>
            <consortium name="The Broad Institute Genome Sequencing Center for Infectious Disease"/>
            <person name="Wu L."/>
            <person name="Ma J."/>
        </authorList>
    </citation>
    <scope>NUCLEOTIDE SEQUENCE [LARGE SCALE GENOMIC DNA]</scope>
    <source>
        <strain evidence="7">NBRC 113072</strain>
    </source>
</reference>
<dbReference type="PANTHER" id="PTHR42794:SF1">
    <property type="entry name" value="HEMIN IMPORT ATP-BINDING PROTEIN HMUV"/>
    <property type="match status" value="1"/>
</dbReference>
<keyword evidence="2" id="KW-0547">Nucleotide-binding</keyword>
<dbReference type="InterPro" id="IPR003593">
    <property type="entry name" value="AAA+_ATPase"/>
</dbReference>
<dbReference type="CDD" id="cd03214">
    <property type="entry name" value="ABC_Iron-Siderophores_B12_Hemin"/>
    <property type="match status" value="1"/>
</dbReference>
<evidence type="ECO:0000256" key="2">
    <source>
        <dbReference type="ARBA" id="ARBA00022741"/>
    </source>
</evidence>
<dbReference type="GO" id="GO:0005524">
    <property type="term" value="F:ATP binding"/>
    <property type="evidence" value="ECO:0007669"/>
    <property type="project" value="UniProtKB-KW"/>
</dbReference>
<dbReference type="InterPro" id="IPR003439">
    <property type="entry name" value="ABC_transporter-like_ATP-bd"/>
</dbReference>
<feature type="domain" description="ABC transporter" evidence="5">
    <location>
        <begin position="3"/>
        <end position="235"/>
    </location>
</feature>
<dbReference type="PROSITE" id="PS50893">
    <property type="entry name" value="ABC_TRANSPORTER_2"/>
    <property type="match status" value="1"/>
</dbReference>
<protein>
    <submittedName>
        <fullName evidence="6">ABC transporter ATP-binding protein</fullName>
    </submittedName>
</protein>
<dbReference type="Gene3D" id="3.40.50.300">
    <property type="entry name" value="P-loop containing nucleotide triphosphate hydrolases"/>
    <property type="match status" value="1"/>
</dbReference>
<accession>A0ABQ6IJN2</accession>
<dbReference type="SUPFAM" id="SSF52540">
    <property type="entry name" value="P-loop containing nucleoside triphosphate hydrolases"/>
    <property type="match status" value="1"/>
</dbReference>
<gene>
    <name evidence="6" type="ORF">GCM10025883_01050</name>
</gene>
<proteinExistence type="predicted"/>
<evidence type="ECO:0000313" key="7">
    <source>
        <dbReference type="Proteomes" id="UP001157126"/>
    </source>
</evidence>
<dbReference type="Pfam" id="PF00005">
    <property type="entry name" value="ABC_tran"/>
    <property type="match status" value="1"/>
</dbReference>
<evidence type="ECO:0000313" key="6">
    <source>
        <dbReference type="EMBL" id="GMA38060.1"/>
    </source>
</evidence>
<sequence>MTLEARGLIREIGGVRIVDDVSLRAPVGGVLGVLGPNGSGKSTLLRMLSGHLRPTAGDVHLDDRPLRAWHRRELARRVAIVEQFSATEEDLSVADVIDLGRIPHRPPWSGRNATDTDVVRAAAARTGVEDLLARRWHTLSGGEQQRVQLARAFAQEAGILLLDEPTNHLDIAAQLHILALARATPATVVVALHDLTLAGAFCDEILLLNRGRPVAAGTPSEVLTTEIIDAVYGIHALVDQSADGPHVRFRPPRVSW</sequence>
<comment type="caution">
    <text evidence="6">The sequence shown here is derived from an EMBL/GenBank/DDBJ whole genome shotgun (WGS) entry which is preliminary data.</text>
</comment>
<dbReference type="PROSITE" id="PS00211">
    <property type="entry name" value="ABC_TRANSPORTER_1"/>
    <property type="match status" value="1"/>
</dbReference>
<evidence type="ECO:0000256" key="3">
    <source>
        <dbReference type="ARBA" id="ARBA00022840"/>
    </source>
</evidence>
<dbReference type="InterPro" id="IPR027417">
    <property type="entry name" value="P-loop_NTPase"/>
</dbReference>
<keyword evidence="3 6" id="KW-0067">ATP-binding</keyword>
<keyword evidence="7" id="KW-1185">Reference proteome</keyword>
<evidence type="ECO:0000259" key="5">
    <source>
        <dbReference type="PROSITE" id="PS50893"/>
    </source>
</evidence>
<dbReference type="RefSeq" id="WP_284302162.1">
    <property type="nucleotide sequence ID" value="NZ_BSUO01000001.1"/>
</dbReference>
<organism evidence="6 7">
    <name type="scientific">Mobilicoccus caccae</name>
    <dbReference type="NCBI Taxonomy" id="1859295"/>
    <lineage>
        <taxon>Bacteria</taxon>
        <taxon>Bacillati</taxon>
        <taxon>Actinomycetota</taxon>
        <taxon>Actinomycetes</taxon>
        <taxon>Micrococcales</taxon>
        <taxon>Dermatophilaceae</taxon>
        <taxon>Mobilicoccus</taxon>
    </lineage>
</organism>
<dbReference type="SMART" id="SM00382">
    <property type="entry name" value="AAA"/>
    <property type="match status" value="1"/>
</dbReference>
<dbReference type="PANTHER" id="PTHR42794">
    <property type="entry name" value="HEMIN IMPORT ATP-BINDING PROTEIN HMUV"/>
    <property type="match status" value="1"/>
</dbReference>
<keyword evidence="1" id="KW-0813">Transport</keyword>
<keyword evidence="4" id="KW-1278">Translocase</keyword>
<evidence type="ECO:0000256" key="4">
    <source>
        <dbReference type="ARBA" id="ARBA00022967"/>
    </source>
</evidence>
<dbReference type="EMBL" id="BSUO01000001">
    <property type="protein sequence ID" value="GMA38060.1"/>
    <property type="molecule type" value="Genomic_DNA"/>
</dbReference>